<reference evidence="4" key="1">
    <citation type="journal article" date="2019" name="Int. J. Syst. Evol. Microbiol.">
        <title>The Global Catalogue of Microorganisms (GCM) 10K type strain sequencing project: providing services to taxonomists for standard genome sequencing and annotation.</title>
        <authorList>
            <consortium name="The Broad Institute Genomics Platform"/>
            <consortium name="The Broad Institute Genome Sequencing Center for Infectious Disease"/>
            <person name="Wu L."/>
            <person name="Ma J."/>
        </authorList>
    </citation>
    <scope>NUCLEOTIDE SEQUENCE [LARGE SCALE GENOMIC DNA]</scope>
    <source>
        <strain evidence="4">CECT 7706</strain>
    </source>
</reference>
<name>A0ABT8CBV1_9BACT</name>
<sequence>MTGKRILFEAPVYTHEAAILAAANGVDRLELCADFGEGGTTPSAGLLKVIKRQVPVPVFVMIRPRGGDFMYSPGELEAMLADIKILGDVGADGFVFGALHSTGKVDVDACKRLLEAAQDKPCTFHRAFDKVPDQFTALESIVSLGFKRILTSGGKNRVSEGLSVLTELLTRAANRVTVLPGGGLTAEDLVHLNQSGFLREVHSSCKYFRPSEGSQQKSEVRLSLLDQTEGKVLTVDPALVQSFRNTLDDLR</sequence>
<comment type="similarity">
    <text evidence="1 2">Belongs to the CutC family.</text>
</comment>
<comment type="caution">
    <text evidence="2">Once thought to be involved in copper homeostasis, experiments in E.coli have shown this is not the case.</text>
</comment>
<evidence type="ECO:0000313" key="3">
    <source>
        <dbReference type="EMBL" id="MDN3689235.1"/>
    </source>
</evidence>
<gene>
    <name evidence="2" type="primary">cutC</name>
    <name evidence="3" type="ORF">QWZ15_15470</name>
</gene>
<dbReference type="InterPro" id="IPR005627">
    <property type="entry name" value="CutC-like"/>
</dbReference>
<comment type="caution">
    <text evidence="3">The sequence shown here is derived from an EMBL/GenBank/DDBJ whole genome shotgun (WGS) entry which is preliminary data.</text>
</comment>
<dbReference type="EMBL" id="JAUFQS010000026">
    <property type="protein sequence ID" value="MDN3689235.1"/>
    <property type="molecule type" value="Genomic_DNA"/>
</dbReference>
<dbReference type="PANTHER" id="PTHR12598:SF0">
    <property type="entry name" value="COPPER HOMEOSTASIS PROTEIN CUTC HOMOLOG"/>
    <property type="match status" value="1"/>
</dbReference>
<dbReference type="HAMAP" id="MF_00795">
    <property type="entry name" value="CutC"/>
    <property type="match status" value="1"/>
</dbReference>
<keyword evidence="4" id="KW-1185">Reference proteome</keyword>
<keyword evidence="2" id="KW-0963">Cytoplasm</keyword>
<dbReference type="Pfam" id="PF03932">
    <property type="entry name" value="CutC"/>
    <property type="match status" value="1"/>
</dbReference>
<accession>A0ABT8CBV1</accession>
<protein>
    <recommendedName>
        <fullName evidence="2">PF03932 family protein CutC</fullName>
    </recommendedName>
</protein>
<dbReference type="PANTHER" id="PTHR12598">
    <property type="entry name" value="COPPER HOMEOSTASIS PROTEIN CUTC"/>
    <property type="match status" value="1"/>
</dbReference>
<dbReference type="Gene3D" id="3.20.20.380">
    <property type="entry name" value="Copper homeostasis (CutC) domain"/>
    <property type="match status" value="1"/>
</dbReference>
<dbReference type="SUPFAM" id="SSF110395">
    <property type="entry name" value="CutC-like"/>
    <property type="match status" value="1"/>
</dbReference>
<evidence type="ECO:0000313" key="4">
    <source>
        <dbReference type="Proteomes" id="UP001236663"/>
    </source>
</evidence>
<dbReference type="RefSeq" id="WP_163386143.1">
    <property type="nucleotide sequence ID" value="NZ_JAUFQS010000026.1"/>
</dbReference>
<dbReference type="InterPro" id="IPR036822">
    <property type="entry name" value="CutC-like_dom_sf"/>
</dbReference>
<proteinExistence type="inferred from homology"/>
<dbReference type="Proteomes" id="UP001236663">
    <property type="component" value="Unassembled WGS sequence"/>
</dbReference>
<evidence type="ECO:0000256" key="1">
    <source>
        <dbReference type="ARBA" id="ARBA00007768"/>
    </source>
</evidence>
<organism evidence="3 4">
    <name type="scientific">Cyclobacterium jeungdonense</name>
    <dbReference type="NCBI Taxonomy" id="708087"/>
    <lineage>
        <taxon>Bacteria</taxon>
        <taxon>Pseudomonadati</taxon>
        <taxon>Bacteroidota</taxon>
        <taxon>Cytophagia</taxon>
        <taxon>Cytophagales</taxon>
        <taxon>Cyclobacteriaceae</taxon>
        <taxon>Cyclobacterium</taxon>
    </lineage>
</organism>
<comment type="subcellular location">
    <subcellularLocation>
        <location evidence="2">Cytoplasm</location>
    </subcellularLocation>
</comment>
<evidence type="ECO:0000256" key="2">
    <source>
        <dbReference type="HAMAP-Rule" id="MF_00795"/>
    </source>
</evidence>